<dbReference type="InterPro" id="IPR043128">
    <property type="entry name" value="Rev_trsase/Diguanyl_cyclase"/>
</dbReference>
<dbReference type="Gene3D" id="3.30.70.270">
    <property type="match status" value="1"/>
</dbReference>
<dbReference type="InterPro" id="IPR051320">
    <property type="entry name" value="Viral_Replic_Matur_Polypro"/>
</dbReference>
<dbReference type="PANTHER" id="PTHR33064">
    <property type="entry name" value="POL PROTEIN"/>
    <property type="match status" value="1"/>
</dbReference>
<dbReference type="SUPFAM" id="SSF56672">
    <property type="entry name" value="DNA/RNA polymerases"/>
    <property type="match status" value="1"/>
</dbReference>
<comment type="caution">
    <text evidence="2">The sequence shown here is derived from an EMBL/GenBank/DDBJ whole genome shotgun (WGS) entry which is preliminary data.</text>
</comment>
<name>A0A4Y2Q2D4_ARAVE</name>
<dbReference type="OrthoDB" id="7439943at2759"/>
<dbReference type="AlphaFoldDB" id="A0A4Y2Q2D4"/>
<evidence type="ECO:0000313" key="2">
    <source>
        <dbReference type="EMBL" id="GBN58325.1"/>
    </source>
</evidence>
<accession>A0A4Y2Q2D4</accession>
<dbReference type="Pfam" id="PF00078">
    <property type="entry name" value="RVT_1"/>
    <property type="match status" value="1"/>
</dbReference>
<keyword evidence="3" id="KW-1185">Reference proteome</keyword>
<feature type="domain" description="Reverse transcriptase" evidence="1">
    <location>
        <begin position="1"/>
        <end position="79"/>
    </location>
</feature>
<proteinExistence type="predicted"/>
<organism evidence="2 3">
    <name type="scientific">Araneus ventricosus</name>
    <name type="common">Orbweaver spider</name>
    <name type="synonym">Epeira ventricosa</name>
    <dbReference type="NCBI Taxonomy" id="182803"/>
    <lineage>
        <taxon>Eukaryota</taxon>
        <taxon>Metazoa</taxon>
        <taxon>Ecdysozoa</taxon>
        <taxon>Arthropoda</taxon>
        <taxon>Chelicerata</taxon>
        <taxon>Arachnida</taxon>
        <taxon>Araneae</taxon>
        <taxon>Araneomorphae</taxon>
        <taxon>Entelegynae</taxon>
        <taxon>Araneoidea</taxon>
        <taxon>Araneidae</taxon>
        <taxon>Araneus</taxon>
    </lineage>
</organism>
<dbReference type="Proteomes" id="UP000499080">
    <property type="component" value="Unassembled WGS sequence"/>
</dbReference>
<dbReference type="EMBL" id="BGPR01136644">
    <property type="protein sequence ID" value="GBN58325.1"/>
    <property type="molecule type" value="Genomic_DNA"/>
</dbReference>
<reference evidence="2 3" key="1">
    <citation type="journal article" date="2019" name="Sci. Rep.">
        <title>Orb-weaving spider Araneus ventricosus genome elucidates the spidroin gene catalogue.</title>
        <authorList>
            <person name="Kono N."/>
            <person name="Nakamura H."/>
            <person name="Ohtoshi R."/>
            <person name="Moran D.A.P."/>
            <person name="Shinohara A."/>
            <person name="Yoshida Y."/>
            <person name="Fujiwara M."/>
            <person name="Mori M."/>
            <person name="Tomita M."/>
            <person name="Arakawa K."/>
        </authorList>
    </citation>
    <scope>NUCLEOTIDE SEQUENCE [LARGE SCALE GENOMIC DNA]</scope>
</reference>
<dbReference type="FunFam" id="3.30.70.270:FF:000003">
    <property type="entry name" value="Transposon Ty3-G Gag-Pol polyprotein"/>
    <property type="match status" value="1"/>
</dbReference>
<gene>
    <name evidence="2" type="ORF">AVEN_145550_1</name>
</gene>
<dbReference type="GO" id="GO:0071897">
    <property type="term" value="P:DNA biosynthetic process"/>
    <property type="evidence" value="ECO:0007669"/>
    <property type="project" value="UniProtKB-ARBA"/>
</dbReference>
<protein>
    <recommendedName>
        <fullName evidence="1">Reverse transcriptase domain-containing protein</fullName>
    </recommendedName>
</protein>
<dbReference type="CDD" id="cd01647">
    <property type="entry name" value="RT_LTR"/>
    <property type="match status" value="1"/>
</dbReference>
<dbReference type="InterPro" id="IPR000477">
    <property type="entry name" value="RT_dom"/>
</dbReference>
<evidence type="ECO:0000259" key="1">
    <source>
        <dbReference type="Pfam" id="PF00078"/>
    </source>
</evidence>
<dbReference type="PANTHER" id="PTHR33064:SF29">
    <property type="entry name" value="PEPTIDASE A2 DOMAIN-CONTAINING PROTEIN-RELATED"/>
    <property type="match status" value="1"/>
</dbReference>
<sequence length="97" mass="11145">MPFGLVNAPYFFSRLSQVLENCESFAVSYLDDIAIYSNNWEDHLKRVDEVLKRIGDANLTIKRSKCKFTQNHTKYLGHVVGSGVRTPLPTRRKLELS</sequence>
<dbReference type="InterPro" id="IPR043502">
    <property type="entry name" value="DNA/RNA_pol_sf"/>
</dbReference>
<evidence type="ECO:0000313" key="3">
    <source>
        <dbReference type="Proteomes" id="UP000499080"/>
    </source>
</evidence>